<organism evidence="2 3">
    <name type="scientific">Globisporangium ultimum (strain ATCC 200006 / CBS 805.95 / DAOM BR144)</name>
    <name type="common">Pythium ultimum</name>
    <dbReference type="NCBI Taxonomy" id="431595"/>
    <lineage>
        <taxon>Eukaryota</taxon>
        <taxon>Sar</taxon>
        <taxon>Stramenopiles</taxon>
        <taxon>Oomycota</taxon>
        <taxon>Peronosporomycetes</taxon>
        <taxon>Pythiales</taxon>
        <taxon>Pythiaceae</taxon>
        <taxon>Globisporangium</taxon>
    </lineage>
</organism>
<feature type="domain" description="Fibronectin type-III" evidence="1">
    <location>
        <begin position="10"/>
        <end position="106"/>
    </location>
</feature>
<dbReference type="EMBL" id="GL376620">
    <property type="status" value="NOT_ANNOTATED_CDS"/>
    <property type="molecule type" value="Genomic_DNA"/>
</dbReference>
<dbReference type="eggNOG" id="KOG0613">
    <property type="taxonomic scope" value="Eukaryota"/>
</dbReference>
<name>K3W6S5_GLOUD</name>
<reference evidence="3" key="1">
    <citation type="journal article" date="2010" name="Genome Biol.">
        <title>Genome sequence of the necrotrophic plant pathogen Pythium ultimum reveals original pathogenicity mechanisms and effector repertoire.</title>
        <authorList>
            <person name="Levesque C.A."/>
            <person name="Brouwer H."/>
            <person name="Cano L."/>
            <person name="Hamilton J.P."/>
            <person name="Holt C."/>
            <person name="Huitema E."/>
            <person name="Raffaele S."/>
            <person name="Robideau G.P."/>
            <person name="Thines M."/>
            <person name="Win J."/>
            <person name="Zerillo M.M."/>
            <person name="Beakes G.W."/>
            <person name="Boore J.L."/>
            <person name="Busam D."/>
            <person name="Dumas B."/>
            <person name="Ferriera S."/>
            <person name="Fuerstenberg S.I."/>
            <person name="Gachon C.M."/>
            <person name="Gaulin E."/>
            <person name="Govers F."/>
            <person name="Grenville-Briggs L."/>
            <person name="Horner N."/>
            <person name="Hostetler J."/>
            <person name="Jiang R.H."/>
            <person name="Johnson J."/>
            <person name="Krajaejun T."/>
            <person name="Lin H."/>
            <person name="Meijer H.J."/>
            <person name="Moore B."/>
            <person name="Morris P."/>
            <person name="Phuntmart V."/>
            <person name="Puiu D."/>
            <person name="Shetty J."/>
            <person name="Stajich J.E."/>
            <person name="Tripathy S."/>
            <person name="Wawra S."/>
            <person name="van West P."/>
            <person name="Whitty B.R."/>
            <person name="Coutinho P.M."/>
            <person name="Henrissat B."/>
            <person name="Martin F."/>
            <person name="Thomas P.D."/>
            <person name="Tyler B.M."/>
            <person name="De Vries R.P."/>
            <person name="Kamoun S."/>
            <person name="Yandell M."/>
            <person name="Tisserat N."/>
            <person name="Buell C.R."/>
        </authorList>
    </citation>
    <scope>NUCLEOTIDE SEQUENCE</scope>
    <source>
        <strain evidence="3">DAOM:BR144</strain>
    </source>
</reference>
<sequence>MTSLVTQPQAPQNSRVVSVTNTIVLLDWDACIDFGGNYVETYEIEVAEVNNPTNVATASVPITTLNATVEKLSPNVEYYAIIEAVEYFLYRDGSKLVYSGTDVYAEDNSIIASNTYVYTLRVRNANGTLSIASEATTFVASASTPLDTFECMGIKGVIQLQNYANQFNRQWKITPATPTGIILNGCDQYP</sequence>
<dbReference type="VEuPathDB" id="FungiDB:PYU1_G000666"/>
<dbReference type="Gene3D" id="2.60.40.10">
    <property type="entry name" value="Immunoglobulins"/>
    <property type="match status" value="1"/>
</dbReference>
<dbReference type="InterPro" id="IPR013783">
    <property type="entry name" value="Ig-like_fold"/>
</dbReference>
<dbReference type="SUPFAM" id="SSF49265">
    <property type="entry name" value="Fibronectin type III"/>
    <property type="match status" value="1"/>
</dbReference>
<dbReference type="InterPro" id="IPR036116">
    <property type="entry name" value="FN3_sf"/>
</dbReference>
<dbReference type="Pfam" id="PF00041">
    <property type="entry name" value="fn3"/>
    <property type="match status" value="1"/>
</dbReference>
<dbReference type="PROSITE" id="PS50853">
    <property type="entry name" value="FN3"/>
    <property type="match status" value="1"/>
</dbReference>
<dbReference type="CDD" id="cd00063">
    <property type="entry name" value="FN3"/>
    <property type="match status" value="1"/>
</dbReference>
<dbReference type="Proteomes" id="UP000019132">
    <property type="component" value="Unassembled WGS sequence"/>
</dbReference>
<accession>K3W6S5</accession>
<reference evidence="3" key="2">
    <citation type="submission" date="2010-04" db="EMBL/GenBank/DDBJ databases">
        <authorList>
            <person name="Buell R."/>
            <person name="Hamilton J."/>
            <person name="Hostetler J."/>
        </authorList>
    </citation>
    <scope>NUCLEOTIDE SEQUENCE [LARGE SCALE GENOMIC DNA]</scope>
    <source>
        <strain evidence="3">DAOM:BR144</strain>
    </source>
</reference>
<dbReference type="AlphaFoldDB" id="K3W6S5"/>
<evidence type="ECO:0000259" key="1">
    <source>
        <dbReference type="PROSITE" id="PS50853"/>
    </source>
</evidence>
<dbReference type="STRING" id="431595.K3W6S5"/>
<evidence type="ECO:0000313" key="2">
    <source>
        <dbReference type="EnsemblProtists" id="PYU1_T000666"/>
    </source>
</evidence>
<dbReference type="InterPro" id="IPR003961">
    <property type="entry name" value="FN3_dom"/>
</dbReference>
<protein>
    <recommendedName>
        <fullName evidence="1">Fibronectin type-III domain-containing protein</fullName>
    </recommendedName>
</protein>
<evidence type="ECO:0000313" key="3">
    <source>
        <dbReference type="Proteomes" id="UP000019132"/>
    </source>
</evidence>
<dbReference type="EnsemblProtists" id="PYU1_T000666">
    <property type="protein sequence ID" value="PYU1_T000666"/>
    <property type="gene ID" value="PYU1_G000666"/>
</dbReference>
<reference evidence="2" key="3">
    <citation type="submission" date="2015-02" db="UniProtKB">
        <authorList>
            <consortium name="EnsemblProtists"/>
        </authorList>
    </citation>
    <scope>IDENTIFICATION</scope>
    <source>
        <strain evidence="2">DAOM BR144</strain>
    </source>
</reference>
<dbReference type="HOGENOM" id="CLU_1430694_0_0_1"/>
<proteinExistence type="predicted"/>
<keyword evidence="3" id="KW-1185">Reference proteome</keyword>
<dbReference type="InParanoid" id="K3W6S5"/>